<name>A0AAW0NK66_9GOBI</name>
<gene>
    <name evidence="3" type="ORF">WMY93_021067</name>
</gene>
<accession>A0AAW0NK66</accession>
<evidence type="ECO:0000256" key="2">
    <source>
        <dbReference type="SAM" id="Phobius"/>
    </source>
</evidence>
<feature type="compositionally biased region" description="Pro residues" evidence="1">
    <location>
        <begin position="148"/>
        <end position="168"/>
    </location>
</feature>
<dbReference type="AlphaFoldDB" id="A0AAW0NK66"/>
<dbReference type="Proteomes" id="UP001460270">
    <property type="component" value="Unassembled WGS sequence"/>
</dbReference>
<keyword evidence="2" id="KW-1133">Transmembrane helix</keyword>
<protein>
    <submittedName>
        <fullName evidence="3">Uncharacterized protein</fullName>
    </submittedName>
</protein>
<evidence type="ECO:0000313" key="4">
    <source>
        <dbReference type="Proteomes" id="UP001460270"/>
    </source>
</evidence>
<comment type="caution">
    <text evidence="3">The sequence shown here is derived from an EMBL/GenBank/DDBJ whole genome shotgun (WGS) entry which is preliminary data.</text>
</comment>
<feature type="compositionally biased region" description="Low complexity" evidence="1">
    <location>
        <begin position="133"/>
        <end position="147"/>
    </location>
</feature>
<keyword evidence="4" id="KW-1185">Reference proteome</keyword>
<feature type="compositionally biased region" description="Pro residues" evidence="1">
    <location>
        <begin position="122"/>
        <end position="132"/>
    </location>
</feature>
<keyword evidence="2" id="KW-0472">Membrane</keyword>
<feature type="transmembrane region" description="Helical" evidence="2">
    <location>
        <begin position="61"/>
        <end position="81"/>
    </location>
</feature>
<keyword evidence="2" id="KW-0812">Transmembrane</keyword>
<evidence type="ECO:0000256" key="1">
    <source>
        <dbReference type="SAM" id="MobiDB-lite"/>
    </source>
</evidence>
<sequence length="210" mass="22238">MLSLAQPCTKPARSCSTRFHHVTDWDCPEADVMECPLQAGGGPPAPSPCPGKESAAADTRLAVVLVTAAGLTVLLLLYRLLQLRHRLRVARARHALEYYGFYHSATYRLPHVPLYEDEPKTGPGPGPGPGPAPGTSLSPPAIVVTSLPPVPAPPTTRPSPAQATPPSPHLSWGRAPMQTCTPGLERFDRPASPVSPTNHESSCLSTPLSD</sequence>
<evidence type="ECO:0000313" key="3">
    <source>
        <dbReference type="EMBL" id="KAK7895742.1"/>
    </source>
</evidence>
<dbReference type="EMBL" id="JBBPFD010000015">
    <property type="protein sequence ID" value="KAK7895742.1"/>
    <property type="molecule type" value="Genomic_DNA"/>
</dbReference>
<proteinExistence type="predicted"/>
<feature type="compositionally biased region" description="Polar residues" evidence="1">
    <location>
        <begin position="194"/>
        <end position="210"/>
    </location>
</feature>
<organism evidence="3 4">
    <name type="scientific">Mugilogobius chulae</name>
    <name type="common">yellowstripe goby</name>
    <dbReference type="NCBI Taxonomy" id="88201"/>
    <lineage>
        <taxon>Eukaryota</taxon>
        <taxon>Metazoa</taxon>
        <taxon>Chordata</taxon>
        <taxon>Craniata</taxon>
        <taxon>Vertebrata</taxon>
        <taxon>Euteleostomi</taxon>
        <taxon>Actinopterygii</taxon>
        <taxon>Neopterygii</taxon>
        <taxon>Teleostei</taxon>
        <taxon>Neoteleostei</taxon>
        <taxon>Acanthomorphata</taxon>
        <taxon>Gobiaria</taxon>
        <taxon>Gobiiformes</taxon>
        <taxon>Gobioidei</taxon>
        <taxon>Gobiidae</taxon>
        <taxon>Gobionellinae</taxon>
        <taxon>Mugilogobius</taxon>
    </lineage>
</organism>
<feature type="region of interest" description="Disordered" evidence="1">
    <location>
        <begin position="114"/>
        <end position="210"/>
    </location>
</feature>
<reference evidence="4" key="1">
    <citation type="submission" date="2024-04" db="EMBL/GenBank/DDBJ databases">
        <title>Salinicola lusitanus LLJ914,a marine bacterium isolated from the Okinawa Trough.</title>
        <authorList>
            <person name="Li J."/>
        </authorList>
    </citation>
    <scope>NUCLEOTIDE SEQUENCE [LARGE SCALE GENOMIC DNA]</scope>
</reference>